<proteinExistence type="predicted"/>
<dbReference type="EMBL" id="JABEZY010274020">
    <property type="protein sequence ID" value="MBA0756284.1"/>
    <property type="molecule type" value="Genomic_DNA"/>
</dbReference>
<evidence type="ECO:0000313" key="2">
    <source>
        <dbReference type="Proteomes" id="UP000593579"/>
    </source>
</evidence>
<dbReference type="Proteomes" id="UP000593579">
    <property type="component" value="Unassembled WGS sequence"/>
</dbReference>
<name>A0A7J9D6T2_GOSGO</name>
<comment type="caution">
    <text evidence="1">The sequence shown here is derived from an EMBL/GenBank/DDBJ whole genome shotgun (WGS) entry which is preliminary data.</text>
</comment>
<accession>A0A7J9D6T2</accession>
<reference evidence="1 2" key="1">
    <citation type="journal article" date="2019" name="Genome Biol. Evol.">
        <title>Insights into the evolution of the New World diploid cottons (Gossypium, subgenus Houzingenia) based on genome sequencing.</title>
        <authorList>
            <person name="Grover C.E."/>
            <person name="Arick M.A. 2nd"/>
            <person name="Thrash A."/>
            <person name="Conover J.L."/>
            <person name="Sanders W.S."/>
            <person name="Peterson D.G."/>
            <person name="Frelichowski J.E."/>
            <person name="Scheffler J.A."/>
            <person name="Scheffler B.E."/>
            <person name="Wendel J.F."/>
        </authorList>
    </citation>
    <scope>NUCLEOTIDE SEQUENCE [LARGE SCALE GENOMIC DNA]</scope>
    <source>
        <strain evidence="1">5</strain>
        <tissue evidence="1">Leaf</tissue>
    </source>
</reference>
<dbReference type="AlphaFoldDB" id="A0A7J9D6T2"/>
<sequence length="121" mass="14106">MEDNGLPVDGQLKTYHLKRYKNRQRKPKLPWFIFLSSHNQYSFMASSPPPPPPQTDTCLDFITHPLKALKEAMKNVFFHDEKTRKTEATFTSIVSSNCFFVLFSSTKASSFLELQRQRYTP</sequence>
<gene>
    <name evidence="1" type="ORF">Gogos_005538</name>
</gene>
<organism evidence="1 2">
    <name type="scientific">Gossypium gossypioides</name>
    <name type="common">Mexican cotton</name>
    <name type="synonym">Selera gossypioides</name>
    <dbReference type="NCBI Taxonomy" id="34282"/>
    <lineage>
        <taxon>Eukaryota</taxon>
        <taxon>Viridiplantae</taxon>
        <taxon>Streptophyta</taxon>
        <taxon>Embryophyta</taxon>
        <taxon>Tracheophyta</taxon>
        <taxon>Spermatophyta</taxon>
        <taxon>Magnoliopsida</taxon>
        <taxon>eudicotyledons</taxon>
        <taxon>Gunneridae</taxon>
        <taxon>Pentapetalae</taxon>
        <taxon>rosids</taxon>
        <taxon>malvids</taxon>
        <taxon>Malvales</taxon>
        <taxon>Malvaceae</taxon>
        <taxon>Malvoideae</taxon>
        <taxon>Gossypium</taxon>
    </lineage>
</organism>
<protein>
    <submittedName>
        <fullName evidence="1">Uncharacterized protein</fullName>
    </submittedName>
</protein>
<keyword evidence="2" id="KW-1185">Reference proteome</keyword>
<evidence type="ECO:0000313" key="1">
    <source>
        <dbReference type="EMBL" id="MBA0756284.1"/>
    </source>
</evidence>